<protein>
    <submittedName>
        <fullName evidence="1">Uncharacterized protein</fullName>
    </submittedName>
</protein>
<name>A0A2N5XV01_9HYPH</name>
<gene>
    <name evidence="1" type="ORF">C0081_04400</name>
</gene>
<dbReference type="EMBL" id="PKUQ01000008">
    <property type="protein sequence ID" value="PLW78343.1"/>
    <property type="molecule type" value="Genomic_DNA"/>
</dbReference>
<evidence type="ECO:0000313" key="1">
    <source>
        <dbReference type="EMBL" id="PLW78343.1"/>
    </source>
</evidence>
<proteinExistence type="predicted"/>
<accession>A0A2N5XV01</accession>
<sequence>MNLTEMKSKRTQLIKNVVFIKLIPPPSCTMSQHETPYKSNVIINNRAVEEKCRVAQHLI</sequence>
<comment type="caution">
    <text evidence="1">The sequence shown here is derived from an EMBL/GenBank/DDBJ whole genome shotgun (WGS) entry which is preliminary data.</text>
</comment>
<dbReference type="AlphaFoldDB" id="A0A2N5XV01"/>
<keyword evidence="2" id="KW-1185">Reference proteome</keyword>
<dbReference type="Proteomes" id="UP000234881">
    <property type="component" value="Unassembled WGS sequence"/>
</dbReference>
<evidence type="ECO:0000313" key="2">
    <source>
        <dbReference type="Proteomes" id="UP000234881"/>
    </source>
</evidence>
<organism evidence="1 2">
    <name type="scientific">Cohaesibacter celericrescens</name>
    <dbReference type="NCBI Taxonomy" id="2067669"/>
    <lineage>
        <taxon>Bacteria</taxon>
        <taxon>Pseudomonadati</taxon>
        <taxon>Pseudomonadota</taxon>
        <taxon>Alphaproteobacteria</taxon>
        <taxon>Hyphomicrobiales</taxon>
        <taxon>Cohaesibacteraceae</taxon>
    </lineage>
</organism>
<reference evidence="1 2" key="1">
    <citation type="submission" date="2018-01" db="EMBL/GenBank/DDBJ databases">
        <title>The draft genome sequence of Cohaesibacter sp. H1304.</title>
        <authorList>
            <person name="Wang N.-N."/>
            <person name="Du Z.-J."/>
        </authorList>
    </citation>
    <scope>NUCLEOTIDE SEQUENCE [LARGE SCALE GENOMIC DNA]</scope>
    <source>
        <strain evidence="1 2">H1304</strain>
    </source>
</reference>